<dbReference type="InterPro" id="IPR055302">
    <property type="entry name" value="F-box_dom-containing"/>
</dbReference>
<dbReference type="Gene3D" id="3.80.10.10">
    <property type="entry name" value="Ribonuclease Inhibitor"/>
    <property type="match status" value="1"/>
</dbReference>
<dbReference type="STRING" id="4529.A0A0E0QJU8"/>
<evidence type="ECO:0000256" key="1">
    <source>
        <dbReference type="SAM" id="MobiDB-lite"/>
    </source>
</evidence>
<dbReference type="Pfam" id="PF24758">
    <property type="entry name" value="LRR_At5g56370"/>
    <property type="match status" value="1"/>
</dbReference>
<keyword evidence="4" id="KW-1185">Reference proteome</keyword>
<reference evidence="3" key="2">
    <citation type="submission" date="2015-06" db="UniProtKB">
        <authorList>
            <consortium name="EnsemblPlants"/>
        </authorList>
    </citation>
    <scope>IDENTIFICATION</scope>
</reference>
<dbReference type="InterPro" id="IPR006566">
    <property type="entry name" value="FBD"/>
</dbReference>
<reference evidence="4" key="1">
    <citation type="submission" date="2013-06" db="EMBL/GenBank/DDBJ databases">
        <authorList>
            <person name="Zhao Q."/>
        </authorList>
    </citation>
    <scope>NUCLEOTIDE SEQUENCE</scope>
    <source>
        <strain evidence="4">cv. W1943</strain>
    </source>
</reference>
<dbReference type="InterPro" id="IPR055411">
    <property type="entry name" value="LRR_FXL15/At3g58940/PEG3-like"/>
</dbReference>
<feature type="region of interest" description="Disordered" evidence="1">
    <location>
        <begin position="1"/>
        <end position="50"/>
    </location>
</feature>
<feature type="compositionally biased region" description="Basic and acidic residues" evidence="1">
    <location>
        <begin position="23"/>
        <end position="38"/>
    </location>
</feature>
<dbReference type="OMA" id="RRIIAGC"/>
<feature type="domain" description="F-box" evidence="2">
    <location>
        <begin position="48"/>
        <end position="97"/>
    </location>
</feature>
<dbReference type="Pfam" id="PF00646">
    <property type="entry name" value="F-box"/>
    <property type="match status" value="1"/>
</dbReference>
<evidence type="ECO:0000313" key="3">
    <source>
        <dbReference type="EnsemblPlants" id="ORUFI08G18880.1"/>
    </source>
</evidence>
<dbReference type="InterPro" id="IPR032675">
    <property type="entry name" value="LRR_dom_sf"/>
</dbReference>
<dbReference type="EnsemblPlants" id="ORUFI08G18880.1">
    <property type="protein sequence ID" value="ORUFI08G18880.1"/>
    <property type="gene ID" value="ORUFI08G18880"/>
</dbReference>
<evidence type="ECO:0000313" key="4">
    <source>
        <dbReference type="Proteomes" id="UP000008022"/>
    </source>
</evidence>
<dbReference type="InterPro" id="IPR036047">
    <property type="entry name" value="F-box-like_dom_sf"/>
</dbReference>
<sequence length="465" mass="51951">MATGASGRRAKKPRLTAPPAPAAEHRPEANDESSEPRGGEPPAGGGGVDYLSLLPDDIAEEIITLLPTKDAARIQALASRWRALWRSAPLDLDYTDLPTDEAHARLITRILSGHRGPARRFSVDARHLVQRPDTVAGWLRSASLDKLQEIRLLAPEDACPSRWLPQPQPLRQKLPPASIFHFSSTLRVAALSRFRLSHEMAQSLHFPQLKLLQLQQIHVTDDESLHCFVAGCAALEALLLDRIYGLHGLQINSSSIKSIGVRELKIVDAPSLERLLQLGDCRLGLKVSVISAPKLETLGSFRRSGSFSKFDFGTAVIECSNDDFVELNEVIDLMRCFPCLEKFYIEWLQTGGNNVGRRKRRNLIKCSDIPLKTVVVGNYHGGKSEINFATFFLLNARMPESLKLIIKGRNYGSKFFTKQRRLLQMGRRASRQARVDFRSVDRDHLVFNHVTGVQDLSTSDPFECQ</sequence>
<dbReference type="Pfam" id="PF08387">
    <property type="entry name" value="FBD"/>
    <property type="match status" value="1"/>
</dbReference>
<protein>
    <recommendedName>
        <fullName evidence="2">F-box domain-containing protein</fullName>
    </recommendedName>
</protein>
<dbReference type="PROSITE" id="PS50181">
    <property type="entry name" value="FBOX"/>
    <property type="match status" value="1"/>
</dbReference>
<dbReference type="SUPFAM" id="SSF81383">
    <property type="entry name" value="F-box domain"/>
    <property type="match status" value="1"/>
</dbReference>
<dbReference type="Gramene" id="ORUFI08G18880.1">
    <property type="protein sequence ID" value="ORUFI08G18880.1"/>
    <property type="gene ID" value="ORUFI08G18880"/>
</dbReference>
<dbReference type="Proteomes" id="UP000008022">
    <property type="component" value="Unassembled WGS sequence"/>
</dbReference>
<dbReference type="PANTHER" id="PTHR32141">
    <property type="match status" value="1"/>
</dbReference>
<dbReference type="HOGENOM" id="CLU_023151_0_1_1"/>
<dbReference type="PANTHER" id="PTHR32141:SF123">
    <property type="entry name" value="F-BOX DOMAIN-CONTAINING PROTEIN"/>
    <property type="match status" value="1"/>
</dbReference>
<dbReference type="eggNOG" id="ENOG502RRNZ">
    <property type="taxonomic scope" value="Eukaryota"/>
</dbReference>
<organism evidence="3 4">
    <name type="scientific">Oryza rufipogon</name>
    <name type="common">Brownbeard rice</name>
    <name type="synonym">Asian wild rice</name>
    <dbReference type="NCBI Taxonomy" id="4529"/>
    <lineage>
        <taxon>Eukaryota</taxon>
        <taxon>Viridiplantae</taxon>
        <taxon>Streptophyta</taxon>
        <taxon>Embryophyta</taxon>
        <taxon>Tracheophyta</taxon>
        <taxon>Spermatophyta</taxon>
        <taxon>Magnoliopsida</taxon>
        <taxon>Liliopsida</taxon>
        <taxon>Poales</taxon>
        <taxon>Poaceae</taxon>
        <taxon>BOP clade</taxon>
        <taxon>Oryzoideae</taxon>
        <taxon>Oryzeae</taxon>
        <taxon>Oryzinae</taxon>
        <taxon>Oryza</taxon>
    </lineage>
</organism>
<dbReference type="InterPro" id="IPR001810">
    <property type="entry name" value="F-box_dom"/>
</dbReference>
<dbReference type="AlphaFoldDB" id="A0A0E0QJU8"/>
<name>A0A0E0QJU8_ORYRU</name>
<proteinExistence type="predicted"/>
<accession>A0A0E0QJU8</accession>
<evidence type="ECO:0000259" key="2">
    <source>
        <dbReference type="PROSITE" id="PS50181"/>
    </source>
</evidence>